<dbReference type="Pfam" id="PF12796">
    <property type="entry name" value="Ank_2"/>
    <property type="match status" value="1"/>
</dbReference>
<evidence type="ECO:0000256" key="1">
    <source>
        <dbReference type="ARBA" id="ARBA00022737"/>
    </source>
</evidence>
<keyword evidence="5" id="KW-1185">Reference proteome</keyword>
<dbReference type="Gene3D" id="1.25.40.20">
    <property type="entry name" value="Ankyrin repeat-containing domain"/>
    <property type="match status" value="1"/>
</dbReference>
<feature type="repeat" description="ANK" evidence="3">
    <location>
        <begin position="78"/>
        <end position="110"/>
    </location>
</feature>
<dbReference type="PANTHER" id="PTHR24198:SF165">
    <property type="entry name" value="ANKYRIN REPEAT-CONTAINING PROTEIN-RELATED"/>
    <property type="match status" value="1"/>
</dbReference>
<dbReference type="EMBL" id="JAZAVK010000156">
    <property type="protein sequence ID" value="KAK7419102.1"/>
    <property type="molecule type" value="Genomic_DNA"/>
</dbReference>
<dbReference type="PROSITE" id="PS50297">
    <property type="entry name" value="ANK_REP_REGION"/>
    <property type="match status" value="1"/>
</dbReference>
<keyword evidence="1" id="KW-0677">Repeat</keyword>
<dbReference type="PANTHER" id="PTHR24198">
    <property type="entry name" value="ANKYRIN REPEAT AND PROTEIN KINASE DOMAIN-CONTAINING PROTEIN"/>
    <property type="match status" value="1"/>
</dbReference>
<gene>
    <name evidence="4" type="ORF">QQZ08_011005</name>
</gene>
<protein>
    <recommendedName>
        <fullName evidence="6">Ankyrin repeat protein</fullName>
    </recommendedName>
</protein>
<reference evidence="4 5" key="1">
    <citation type="journal article" date="2025" name="Microbiol. Resour. Announc.">
        <title>Draft genome sequences for Neonectria magnoliae and Neonectria punicea, canker pathogens of Liriodendron tulipifera and Acer saccharum in West Virginia.</title>
        <authorList>
            <person name="Petronek H.M."/>
            <person name="Kasson M.T."/>
            <person name="Metheny A.M."/>
            <person name="Stauder C.M."/>
            <person name="Lovett B."/>
            <person name="Lynch S.C."/>
            <person name="Garnas J.R."/>
            <person name="Kasson L.R."/>
            <person name="Stajich J.E."/>
        </authorList>
    </citation>
    <scope>NUCLEOTIDE SEQUENCE [LARGE SCALE GENOMIC DNA]</scope>
    <source>
        <strain evidence="4 5">NRRL 64651</strain>
    </source>
</reference>
<proteinExistence type="predicted"/>
<evidence type="ECO:0000256" key="2">
    <source>
        <dbReference type="ARBA" id="ARBA00023043"/>
    </source>
</evidence>
<sequence length="173" mass="18826">MNAIAFLIQNGAHPLERDRQGNTALHILAKVPTQSDADGFSIIKALLDKYANECISDSTRDACISSIDSRNIPLEAGEGNIALMNVVMHGHAECVRVLLEYGANPHSLGPSYQSPLYHAVKRNFPNIAGLLMQHGAAATTEIEEEVRSLEMAKTLEDWKERQAVQDSSGASED</sequence>
<name>A0ABR1HE26_9HYPO</name>
<dbReference type="PROSITE" id="PS50088">
    <property type="entry name" value="ANK_REPEAT"/>
    <property type="match status" value="1"/>
</dbReference>
<comment type="caution">
    <text evidence="4">The sequence shown here is derived from an EMBL/GenBank/DDBJ whole genome shotgun (WGS) entry which is preliminary data.</text>
</comment>
<evidence type="ECO:0000256" key="3">
    <source>
        <dbReference type="PROSITE-ProRule" id="PRU00023"/>
    </source>
</evidence>
<organism evidence="4 5">
    <name type="scientific">Neonectria magnoliae</name>
    <dbReference type="NCBI Taxonomy" id="2732573"/>
    <lineage>
        <taxon>Eukaryota</taxon>
        <taxon>Fungi</taxon>
        <taxon>Dikarya</taxon>
        <taxon>Ascomycota</taxon>
        <taxon>Pezizomycotina</taxon>
        <taxon>Sordariomycetes</taxon>
        <taxon>Hypocreomycetidae</taxon>
        <taxon>Hypocreales</taxon>
        <taxon>Nectriaceae</taxon>
        <taxon>Neonectria</taxon>
    </lineage>
</organism>
<evidence type="ECO:0008006" key="6">
    <source>
        <dbReference type="Google" id="ProtNLM"/>
    </source>
</evidence>
<evidence type="ECO:0000313" key="5">
    <source>
        <dbReference type="Proteomes" id="UP001498421"/>
    </source>
</evidence>
<dbReference type="InterPro" id="IPR036770">
    <property type="entry name" value="Ankyrin_rpt-contain_sf"/>
</dbReference>
<accession>A0ABR1HE26</accession>
<dbReference type="SUPFAM" id="SSF48403">
    <property type="entry name" value="Ankyrin repeat"/>
    <property type="match status" value="1"/>
</dbReference>
<dbReference type="InterPro" id="IPR002110">
    <property type="entry name" value="Ankyrin_rpt"/>
</dbReference>
<dbReference type="SMART" id="SM00248">
    <property type="entry name" value="ANK"/>
    <property type="match status" value="3"/>
</dbReference>
<keyword evidence="2 3" id="KW-0040">ANK repeat</keyword>
<dbReference type="Proteomes" id="UP001498421">
    <property type="component" value="Unassembled WGS sequence"/>
</dbReference>
<evidence type="ECO:0000313" key="4">
    <source>
        <dbReference type="EMBL" id="KAK7419102.1"/>
    </source>
</evidence>